<evidence type="ECO:0008006" key="5">
    <source>
        <dbReference type="Google" id="ProtNLM"/>
    </source>
</evidence>
<keyword evidence="2" id="KW-0812">Transmembrane</keyword>
<reference evidence="4" key="1">
    <citation type="journal article" date="2020" name="Nature">
        <title>Giant virus diversity and host interactions through global metagenomics.</title>
        <authorList>
            <person name="Schulz F."/>
            <person name="Roux S."/>
            <person name="Paez-Espino D."/>
            <person name="Jungbluth S."/>
            <person name="Walsh D.A."/>
            <person name="Denef V.J."/>
            <person name="McMahon K.D."/>
            <person name="Konstantinidis K.T."/>
            <person name="Eloe-Fadrosh E.A."/>
            <person name="Kyrpides N.C."/>
            <person name="Woyke T."/>
        </authorList>
    </citation>
    <scope>NUCLEOTIDE SEQUENCE</scope>
    <source>
        <strain evidence="4">GVMAG-S-ERX556101-89</strain>
    </source>
</reference>
<keyword evidence="3" id="KW-0472">Membrane</keyword>
<organism evidence="4">
    <name type="scientific">viral metagenome</name>
    <dbReference type="NCBI Taxonomy" id="1070528"/>
    <lineage>
        <taxon>unclassified sequences</taxon>
        <taxon>metagenomes</taxon>
        <taxon>organismal metagenomes</taxon>
    </lineage>
</organism>
<evidence type="ECO:0000256" key="1">
    <source>
        <dbReference type="ARBA" id="ARBA00004370"/>
    </source>
</evidence>
<dbReference type="InterPro" id="IPR023395">
    <property type="entry name" value="MCP_dom_sf"/>
</dbReference>
<protein>
    <recommendedName>
        <fullName evidence="5">Mitochondrial carrier protein</fullName>
    </recommendedName>
</protein>
<evidence type="ECO:0000256" key="3">
    <source>
        <dbReference type="ARBA" id="ARBA00023136"/>
    </source>
</evidence>
<accession>A0A6C0FC91</accession>
<evidence type="ECO:0000256" key="2">
    <source>
        <dbReference type="ARBA" id="ARBA00022692"/>
    </source>
</evidence>
<dbReference type="GO" id="GO:0016020">
    <property type="term" value="C:membrane"/>
    <property type="evidence" value="ECO:0007669"/>
    <property type="project" value="UniProtKB-SubCell"/>
</dbReference>
<dbReference type="AlphaFoldDB" id="A0A6C0FC91"/>
<sequence>MHETPINFLAGFFGGLASSVLLSPLDALRIQHQLNEKTLIDKQILSRAVIGCVSSQPAFWGMFWATRNLVRDKINKNLEPWVSSSIASTLCNPLFCFRTRICSQENLKHDVKTVWKGTMNLKDRWTRGLGLTYFHNVQFAFLVPLVEMMRNPEKDTASSTILKTAVGKIIVGTVWYPIEVFRTFKRMGQDKNIYEFAFSKEKGVFWRGYPIFLIRSVPQTAISLGTAMWLTG</sequence>
<dbReference type="EMBL" id="MN738831">
    <property type="protein sequence ID" value="QHT38491.1"/>
    <property type="molecule type" value="Genomic_DNA"/>
</dbReference>
<evidence type="ECO:0000313" key="4">
    <source>
        <dbReference type="EMBL" id="QHT38491.1"/>
    </source>
</evidence>
<name>A0A6C0FC91_9ZZZZ</name>
<dbReference type="Gene3D" id="1.50.40.10">
    <property type="entry name" value="Mitochondrial carrier domain"/>
    <property type="match status" value="1"/>
</dbReference>
<comment type="subcellular location">
    <subcellularLocation>
        <location evidence="1">Membrane</location>
    </subcellularLocation>
</comment>
<dbReference type="SUPFAM" id="SSF103506">
    <property type="entry name" value="Mitochondrial carrier"/>
    <property type="match status" value="1"/>
</dbReference>
<proteinExistence type="predicted"/>